<dbReference type="PANTHER" id="PTHR11527">
    <property type="entry name" value="HEAT-SHOCK PROTEIN 20 FAMILY MEMBER"/>
    <property type="match status" value="1"/>
</dbReference>
<dbReference type="Pfam" id="PF00011">
    <property type="entry name" value="HSP20"/>
    <property type="match status" value="1"/>
</dbReference>
<evidence type="ECO:0000256" key="1">
    <source>
        <dbReference type="PROSITE-ProRule" id="PRU00285"/>
    </source>
</evidence>
<dbReference type="PROSITE" id="PS01031">
    <property type="entry name" value="SHSP"/>
    <property type="match status" value="1"/>
</dbReference>
<reference evidence="4" key="1">
    <citation type="submission" date="2023-03" db="EMBL/GenBank/DDBJ databases">
        <title>Edaphobacter sp.</title>
        <authorList>
            <person name="Huber K.J."/>
            <person name="Papendorf J."/>
            <person name="Pilke C."/>
            <person name="Bunk B."/>
            <person name="Sproeer C."/>
            <person name="Pester M."/>
        </authorList>
    </citation>
    <scope>NUCLEOTIDE SEQUENCE</scope>
    <source>
        <strain evidence="4">DSM 109919</strain>
    </source>
</reference>
<dbReference type="AlphaFoldDB" id="A0AAU7D0L1"/>
<gene>
    <name evidence="4" type="ORF">P4G45_06295</name>
</gene>
<dbReference type="InterPro" id="IPR002068">
    <property type="entry name" value="A-crystallin/Hsp20_dom"/>
</dbReference>
<feature type="domain" description="SHSP" evidence="3">
    <location>
        <begin position="60"/>
        <end position="173"/>
    </location>
</feature>
<dbReference type="Gene3D" id="2.60.40.790">
    <property type="match status" value="1"/>
</dbReference>
<proteinExistence type="inferred from homology"/>
<dbReference type="SUPFAM" id="SSF49764">
    <property type="entry name" value="HSP20-like chaperones"/>
    <property type="match status" value="1"/>
</dbReference>
<evidence type="ECO:0000256" key="2">
    <source>
        <dbReference type="RuleBase" id="RU003616"/>
    </source>
</evidence>
<dbReference type="InterPro" id="IPR021327">
    <property type="entry name" value="DUF2934"/>
</dbReference>
<dbReference type="CDD" id="cd06464">
    <property type="entry name" value="ACD_sHsps-like"/>
    <property type="match status" value="1"/>
</dbReference>
<dbReference type="Pfam" id="PF11154">
    <property type="entry name" value="DUF2934"/>
    <property type="match status" value="1"/>
</dbReference>
<dbReference type="KEGG" id="epl:P4G45_06295"/>
<dbReference type="InterPro" id="IPR008978">
    <property type="entry name" value="HSP20-like_chaperone"/>
</dbReference>
<accession>A0AAU7D0L1</accession>
<name>A0AAU7D0L1_9BACT</name>
<comment type="similarity">
    <text evidence="1 2">Belongs to the small heat shock protein (HSP20) family.</text>
</comment>
<dbReference type="InterPro" id="IPR031107">
    <property type="entry name" value="Small_HSP"/>
</dbReference>
<dbReference type="RefSeq" id="WP_348268819.1">
    <property type="nucleotide sequence ID" value="NZ_CP121194.1"/>
</dbReference>
<protein>
    <submittedName>
        <fullName evidence="4">Hsp20 family protein</fullName>
    </submittedName>
</protein>
<evidence type="ECO:0000259" key="3">
    <source>
        <dbReference type="PROSITE" id="PS01031"/>
    </source>
</evidence>
<sequence length="173" mass="19125">MSTSVAIQPSTAGRTMIEFPRISNIFEDFDALTKAIAQRAFGFFEQRGGSNGGAWDDWLRAESELLKQVPIEISESDENYTIRAEVPGYSVKDLTVQAEPNSICVHGKREQQKEEKAGKEIKYSEVSASELCRRIDLPRSINPDRVTADLTNGVLKLTLPKAAPPKTIEVKAA</sequence>
<dbReference type="EMBL" id="CP121194">
    <property type="protein sequence ID" value="XBH11329.1"/>
    <property type="molecule type" value="Genomic_DNA"/>
</dbReference>
<evidence type="ECO:0000313" key="4">
    <source>
        <dbReference type="EMBL" id="XBH11329.1"/>
    </source>
</evidence>
<organism evidence="4">
    <name type="scientific">Edaphobacter paludis</name>
    <dbReference type="NCBI Taxonomy" id="3035702"/>
    <lineage>
        <taxon>Bacteria</taxon>
        <taxon>Pseudomonadati</taxon>
        <taxon>Acidobacteriota</taxon>
        <taxon>Terriglobia</taxon>
        <taxon>Terriglobales</taxon>
        <taxon>Acidobacteriaceae</taxon>
        <taxon>Edaphobacter</taxon>
    </lineage>
</organism>